<evidence type="ECO:0000256" key="3">
    <source>
        <dbReference type="ARBA" id="ARBA00023163"/>
    </source>
</evidence>
<dbReference type="SUPFAM" id="SSF46785">
    <property type="entry name" value="Winged helix' DNA-binding domain"/>
    <property type="match status" value="1"/>
</dbReference>
<proteinExistence type="predicted"/>
<evidence type="ECO:0000313" key="6">
    <source>
        <dbReference type="Proteomes" id="UP001499979"/>
    </source>
</evidence>
<gene>
    <name evidence="5" type="ORF">GCM10009606_29730</name>
</gene>
<comment type="caution">
    <text evidence="5">The sequence shown here is derived from an EMBL/GenBank/DDBJ whole genome shotgun (WGS) entry which is preliminary data.</text>
</comment>
<dbReference type="InterPro" id="IPR052362">
    <property type="entry name" value="HTH-GbsR_regulator"/>
</dbReference>
<accession>A0ABP4F3J5</accession>
<dbReference type="EMBL" id="BAAAJE010000015">
    <property type="protein sequence ID" value="GAA1149079.1"/>
    <property type="molecule type" value="Genomic_DNA"/>
</dbReference>
<evidence type="ECO:0000256" key="2">
    <source>
        <dbReference type="ARBA" id="ARBA00023125"/>
    </source>
</evidence>
<feature type="domain" description="HTH marR-type" evidence="4">
    <location>
        <begin position="19"/>
        <end position="75"/>
    </location>
</feature>
<dbReference type="PANTHER" id="PTHR38465">
    <property type="entry name" value="HTH-TYPE TRANSCRIPTIONAL REGULATOR MJ1563-RELATED"/>
    <property type="match status" value="1"/>
</dbReference>
<dbReference type="InterPro" id="IPR000835">
    <property type="entry name" value="HTH_MarR-typ"/>
</dbReference>
<organism evidence="5 6">
    <name type="scientific">Nocardioides aquiterrae</name>
    <dbReference type="NCBI Taxonomy" id="203799"/>
    <lineage>
        <taxon>Bacteria</taxon>
        <taxon>Bacillati</taxon>
        <taxon>Actinomycetota</taxon>
        <taxon>Actinomycetes</taxon>
        <taxon>Propionibacteriales</taxon>
        <taxon>Nocardioidaceae</taxon>
        <taxon>Nocardioides</taxon>
    </lineage>
</organism>
<dbReference type="Proteomes" id="UP001499979">
    <property type="component" value="Unassembled WGS sequence"/>
</dbReference>
<keyword evidence="2" id="KW-0238">DNA-binding</keyword>
<dbReference type="Gene3D" id="1.10.10.10">
    <property type="entry name" value="Winged helix-like DNA-binding domain superfamily/Winged helix DNA-binding domain"/>
    <property type="match status" value="1"/>
</dbReference>
<dbReference type="PANTHER" id="PTHR38465:SF2">
    <property type="entry name" value="HTH-TYPE TRANSCRIPTIONAL REGULATOR MMPR5"/>
    <property type="match status" value="1"/>
</dbReference>
<protein>
    <submittedName>
        <fullName evidence="5">MarR family transcriptional regulator</fullName>
    </submittedName>
</protein>
<evidence type="ECO:0000259" key="4">
    <source>
        <dbReference type="Pfam" id="PF12802"/>
    </source>
</evidence>
<name>A0ABP4F3J5_9ACTN</name>
<dbReference type="InterPro" id="IPR036388">
    <property type="entry name" value="WH-like_DNA-bd_sf"/>
</dbReference>
<keyword evidence="1" id="KW-0805">Transcription regulation</keyword>
<keyword evidence="3" id="KW-0804">Transcription</keyword>
<keyword evidence="6" id="KW-1185">Reference proteome</keyword>
<dbReference type="InterPro" id="IPR036390">
    <property type="entry name" value="WH_DNA-bd_sf"/>
</dbReference>
<dbReference type="RefSeq" id="WP_343908367.1">
    <property type="nucleotide sequence ID" value="NZ_BAAAJE010000015.1"/>
</dbReference>
<dbReference type="Pfam" id="PF12802">
    <property type="entry name" value="MarR_2"/>
    <property type="match status" value="1"/>
</dbReference>
<evidence type="ECO:0000256" key="1">
    <source>
        <dbReference type="ARBA" id="ARBA00023015"/>
    </source>
</evidence>
<sequence length="154" mass="16997">MGDVQQAVERLGRALEDNGVPRMPARVFAFLLAEDRDHCTAAELAAALQVSPAAISGAVRYLIHNGLIIKERRPSARGDLYRLVDGDVWGTMITARLPQLDHYLTSLDAAVALLEPGSPGRARFEETRDCFALAREGIADLAERWARHHDARTR</sequence>
<reference evidence="6" key="1">
    <citation type="journal article" date="2019" name="Int. J. Syst. Evol. Microbiol.">
        <title>The Global Catalogue of Microorganisms (GCM) 10K type strain sequencing project: providing services to taxonomists for standard genome sequencing and annotation.</title>
        <authorList>
            <consortium name="The Broad Institute Genomics Platform"/>
            <consortium name="The Broad Institute Genome Sequencing Center for Infectious Disease"/>
            <person name="Wu L."/>
            <person name="Ma J."/>
        </authorList>
    </citation>
    <scope>NUCLEOTIDE SEQUENCE [LARGE SCALE GENOMIC DNA]</scope>
    <source>
        <strain evidence="6">JCM 11813</strain>
    </source>
</reference>
<evidence type="ECO:0000313" key="5">
    <source>
        <dbReference type="EMBL" id="GAA1149079.1"/>
    </source>
</evidence>